<dbReference type="Proteomes" id="UP000219215">
    <property type="component" value="Chromosome DPRO"/>
</dbReference>
<evidence type="ECO:0000313" key="3">
    <source>
        <dbReference type="Proteomes" id="UP000219215"/>
    </source>
</evidence>
<evidence type="ECO:0000256" key="1">
    <source>
        <dbReference type="SAM" id="SignalP"/>
    </source>
</evidence>
<accession>A0A2C8F7H9</accession>
<proteinExistence type="predicted"/>
<sequence>MRAVSVVLMLLVLIAGCAGKSDQPMNGDDQTAAGETVTGETADAAVESNATSYETLFTPVGNLYLLDGSTVEITDIKRLGNFLIYINGELNGRTPTVMSITRQDDLWNWKVLIFEEDGSLTIRTRANKQLRFTDAHVYLGSADHQEYTFLRRNPINLELEEVSVDKSKVKAIAFNKPEDVE</sequence>
<evidence type="ECO:0000313" key="2">
    <source>
        <dbReference type="EMBL" id="SOB58708.1"/>
    </source>
</evidence>
<dbReference type="EMBL" id="LT907975">
    <property type="protein sequence ID" value="SOB58708.1"/>
    <property type="molecule type" value="Genomic_DNA"/>
</dbReference>
<feature type="chain" id="PRO_5012451675" description="Lipoprotein" evidence="1">
    <location>
        <begin position="21"/>
        <end position="181"/>
    </location>
</feature>
<organism evidence="2 3">
    <name type="scientific">Pseudodesulfovibrio profundus</name>
    <dbReference type="NCBI Taxonomy" id="57320"/>
    <lineage>
        <taxon>Bacteria</taxon>
        <taxon>Pseudomonadati</taxon>
        <taxon>Thermodesulfobacteriota</taxon>
        <taxon>Desulfovibrionia</taxon>
        <taxon>Desulfovibrionales</taxon>
        <taxon>Desulfovibrionaceae</taxon>
    </lineage>
</organism>
<protein>
    <recommendedName>
        <fullName evidence="4">Lipoprotein</fullName>
    </recommendedName>
</protein>
<evidence type="ECO:0008006" key="4">
    <source>
        <dbReference type="Google" id="ProtNLM"/>
    </source>
</evidence>
<dbReference type="OrthoDB" id="5465160at2"/>
<keyword evidence="3" id="KW-1185">Reference proteome</keyword>
<dbReference type="AlphaFoldDB" id="A0A2C8F7H9"/>
<dbReference type="RefSeq" id="WP_097011719.1">
    <property type="nucleotide sequence ID" value="NZ_LT907975.1"/>
</dbReference>
<keyword evidence="1" id="KW-0732">Signal</keyword>
<dbReference type="KEGG" id="pprf:DPRO_1808"/>
<name>A0A2C8F7H9_9BACT</name>
<gene>
    <name evidence="2" type="ORF">DPRO_1808</name>
</gene>
<feature type="signal peptide" evidence="1">
    <location>
        <begin position="1"/>
        <end position="20"/>
    </location>
</feature>
<reference evidence="3" key="1">
    <citation type="submission" date="2017-09" db="EMBL/GenBank/DDBJ databases">
        <authorList>
            <person name="Regsiter A."/>
            <person name="William W."/>
        </authorList>
    </citation>
    <scope>NUCLEOTIDE SEQUENCE [LARGE SCALE GENOMIC DNA]</scope>
    <source>
        <strain evidence="3">500-1</strain>
    </source>
</reference>
<dbReference type="PROSITE" id="PS51257">
    <property type="entry name" value="PROKAR_LIPOPROTEIN"/>
    <property type="match status" value="1"/>
</dbReference>